<reference evidence="2 3" key="1">
    <citation type="submission" date="2023-06" db="EMBL/GenBank/DDBJ databases">
        <title>Nosocomial Elizabethkingia miricola genome.</title>
        <authorList>
            <person name="Morgado S."/>
            <person name="Fonseca E."/>
            <person name="Freitas F."/>
            <person name="Vicente A.C."/>
        </authorList>
    </citation>
    <scope>NUCLEOTIDE SEQUENCE [LARGE SCALE GENOMIC DNA]</scope>
    <source>
        <strain evidence="2 3">EM15</strain>
    </source>
</reference>
<dbReference type="SUPFAM" id="SSF56731">
    <property type="entry name" value="DNA primase core"/>
    <property type="match status" value="1"/>
</dbReference>
<dbReference type="InterPro" id="IPR036977">
    <property type="entry name" value="DNA_primase_Znf_CHC2"/>
</dbReference>
<name>A0ABD5B1W0_ELIMR</name>
<feature type="compositionally biased region" description="Polar residues" evidence="1">
    <location>
        <begin position="366"/>
        <end position="376"/>
    </location>
</feature>
<comment type="caution">
    <text evidence="2">The sequence shown here is derived from an EMBL/GenBank/DDBJ whole genome shotgun (WGS) entry which is preliminary data.</text>
</comment>
<sequence>MNCKQFNSIPLEEVLASLGHLPTKQNEKEAWYLNPFASESHASFKLNKSLNLWFLFSEGIGGNNTDFIQKYFSYSVKEVLNWASEHNFSSFHKQEQKQTLFDKAKNIKPDYQIDEIKELQNHRLKNYLQQRGLLSDIYPYVKEITLTVNNKRLYAVGFKNQSGGFELRNSFYKGAILKKDISVIQLGMKNDLSGSNNGHTNNIQPDISTNTKDNSTDRNISVFEGFMDALSFIELHKTFIGDLLILNSTSLLKKSIEHLKNYSEINLFLDNDKAGEKCKMELLESFPHAKDHSGLYAPHKDLNDYLVYMERKVKTTVNTEFSQLESVPQAELSEFIQWQFGNIPESQEQIPNDQKVQEKRQEQPEQENIQTYRRRR</sequence>
<dbReference type="Gene3D" id="3.40.1360.10">
    <property type="match status" value="1"/>
</dbReference>
<dbReference type="Proteomes" id="UP001239265">
    <property type="component" value="Unassembled WGS sequence"/>
</dbReference>
<accession>A0ABD5B1W0</accession>
<dbReference type="CDD" id="cd01029">
    <property type="entry name" value="TOPRIM_primases"/>
    <property type="match status" value="1"/>
</dbReference>
<dbReference type="InterPro" id="IPR050219">
    <property type="entry name" value="DnaG_primase"/>
</dbReference>
<dbReference type="PANTHER" id="PTHR30313">
    <property type="entry name" value="DNA PRIMASE"/>
    <property type="match status" value="1"/>
</dbReference>
<dbReference type="Pfam" id="PF13155">
    <property type="entry name" value="Toprim_2"/>
    <property type="match status" value="1"/>
</dbReference>
<dbReference type="SUPFAM" id="SSF57783">
    <property type="entry name" value="Zinc beta-ribbon"/>
    <property type="match status" value="1"/>
</dbReference>
<dbReference type="RefSeq" id="WP_309046207.1">
    <property type="nucleotide sequence ID" value="NZ_JAUCQJ010000001.1"/>
</dbReference>
<dbReference type="PANTHER" id="PTHR30313:SF2">
    <property type="entry name" value="DNA PRIMASE"/>
    <property type="match status" value="1"/>
</dbReference>
<organism evidence="2 3">
    <name type="scientific">Elizabethkingia miricola</name>
    <name type="common">Chryseobacterium miricola</name>
    <dbReference type="NCBI Taxonomy" id="172045"/>
    <lineage>
        <taxon>Bacteria</taxon>
        <taxon>Pseudomonadati</taxon>
        <taxon>Bacteroidota</taxon>
        <taxon>Flavobacteriia</taxon>
        <taxon>Flavobacteriales</taxon>
        <taxon>Weeksellaceae</taxon>
        <taxon>Elizabethkingia</taxon>
    </lineage>
</organism>
<gene>
    <name evidence="2" type="ORF">QT385_04215</name>
</gene>
<dbReference type="InterPro" id="IPR034154">
    <property type="entry name" value="TOPRIM_DnaG/twinkle"/>
</dbReference>
<evidence type="ECO:0000313" key="3">
    <source>
        <dbReference type="Proteomes" id="UP001239265"/>
    </source>
</evidence>
<dbReference type="EMBL" id="JAUCQJ010000001">
    <property type="protein sequence ID" value="MDQ8747833.1"/>
    <property type="molecule type" value="Genomic_DNA"/>
</dbReference>
<protein>
    <submittedName>
        <fullName evidence="2">Toprim domain-containing protein</fullName>
    </submittedName>
</protein>
<dbReference type="AlphaFoldDB" id="A0ABD5B1W0"/>
<dbReference type="Gene3D" id="3.90.580.10">
    <property type="entry name" value="Zinc finger, CHC2-type domain"/>
    <property type="match status" value="1"/>
</dbReference>
<evidence type="ECO:0000256" key="1">
    <source>
        <dbReference type="SAM" id="MobiDB-lite"/>
    </source>
</evidence>
<feature type="region of interest" description="Disordered" evidence="1">
    <location>
        <begin position="347"/>
        <end position="376"/>
    </location>
</feature>
<proteinExistence type="predicted"/>
<evidence type="ECO:0000313" key="2">
    <source>
        <dbReference type="EMBL" id="MDQ8747833.1"/>
    </source>
</evidence>